<dbReference type="NCBIfam" id="TIGR01777">
    <property type="entry name" value="yfcH"/>
    <property type="match status" value="1"/>
</dbReference>
<comment type="similarity">
    <text evidence="1">Belongs to the NAD(P)-dependent epimerase/dehydratase family. SDR39U1 subfamily.</text>
</comment>
<keyword evidence="5" id="KW-1185">Reference proteome</keyword>
<dbReference type="InterPro" id="IPR013549">
    <property type="entry name" value="DUF1731"/>
</dbReference>
<evidence type="ECO:0000313" key="4">
    <source>
        <dbReference type="EMBL" id="GAA4320593.1"/>
    </source>
</evidence>
<name>A0ABP8GAF4_9SPHI</name>
<dbReference type="RefSeq" id="WP_345210908.1">
    <property type="nucleotide sequence ID" value="NZ_BAABFT010000004.1"/>
</dbReference>
<dbReference type="InterPro" id="IPR010099">
    <property type="entry name" value="SDR39U1"/>
</dbReference>
<dbReference type="SUPFAM" id="SSF51735">
    <property type="entry name" value="NAD(P)-binding Rossmann-fold domains"/>
    <property type="match status" value="1"/>
</dbReference>
<dbReference type="PANTHER" id="PTHR11092:SF0">
    <property type="entry name" value="EPIMERASE FAMILY PROTEIN SDR39U1"/>
    <property type="match status" value="1"/>
</dbReference>
<dbReference type="PANTHER" id="PTHR11092">
    <property type="entry name" value="SUGAR NUCLEOTIDE EPIMERASE RELATED"/>
    <property type="match status" value="1"/>
</dbReference>
<reference evidence="5" key="1">
    <citation type="journal article" date="2019" name="Int. J. Syst. Evol. Microbiol.">
        <title>The Global Catalogue of Microorganisms (GCM) 10K type strain sequencing project: providing services to taxonomists for standard genome sequencing and annotation.</title>
        <authorList>
            <consortium name="The Broad Institute Genomics Platform"/>
            <consortium name="The Broad Institute Genome Sequencing Center for Infectious Disease"/>
            <person name="Wu L."/>
            <person name="Ma J."/>
        </authorList>
    </citation>
    <scope>NUCLEOTIDE SEQUENCE [LARGE SCALE GENOMIC DNA]</scope>
    <source>
        <strain evidence="5">JCM 17705</strain>
    </source>
</reference>
<evidence type="ECO:0000256" key="1">
    <source>
        <dbReference type="ARBA" id="ARBA00009353"/>
    </source>
</evidence>
<comment type="caution">
    <text evidence="4">The sequence shown here is derived from an EMBL/GenBank/DDBJ whole genome shotgun (WGS) entry which is preliminary data.</text>
</comment>
<gene>
    <name evidence="4" type="ORF">GCM10023149_19940</name>
</gene>
<evidence type="ECO:0000259" key="3">
    <source>
        <dbReference type="Pfam" id="PF08338"/>
    </source>
</evidence>
<dbReference type="Proteomes" id="UP001500582">
    <property type="component" value="Unassembled WGS sequence"/>
</dbReference>
<protein>
    <submittedName>
        <fullName evidence="4">TIGR01777 family oxidoreductase</fullName>
    </submittedName>
</protein>
<feature type="domain" description="NAD-dependent epimerase/dehydratase" evidence="2">
    <location>
        <begin position="6"/>
        <end position="228"/>
    </location>
</feature>
<dbReference type="EMBL" id="BAABFT010000004">
    <property type="protein sequence ID" value="GAA4320593.1"/>
    <property type="molecule type" value="Genomic_DNA"/>
</dbReference>
<dbReference type="Gene3D" id="3.40.50.720">
    <property type="entry name" value="NAD(P)-binding Rossmann-like Domain"/>
    <property type="match status" value="1"/>
</dbReference>
<proteinExistence type="inferred from homology"/>
<sequence>MKYNKIILAGGSGYLGKVLAAHFSGQANEVIIFTRNPKTGNGNVKMVYWDGSTLGDWAKHLEDSDVLINLAGKSVNCRYNEANMAEIFSSRLNATRVLGEALKQTVNPPALWMNAASATIYRHAEDHPQDEYTGDIGTGFSIEVCKKWEHAFAEQVVPGIRKVALRISVVLGKNGGVLHYYTNLAKYGLGGIQGDGKQYFSWVHEDDLAGSIEFLIAHQELEGAFNIASPYPIQNHEIMRTMRKAVGVPFGLPASKWMLGIGTLLLQTETELILKSRWVLPARLLDAGYTFKVPYIKDAVEKSI</sequence>
<evidence type="ECO:0000313" key="5">
    <source>
        <dbReference type="Proteomes" id="UP001500582"/>
    </source>
</evidence>
<organism evidence="4 5">
    <name type="scientific">Mucilaginibacter gynuensis</name>
    <dbReference type="NCBI Taxonomy" id="1302236"/>
    <lineage>
        <taxon>Bacteria</taxon>
        <taxon>Pseudomonadati</taxon>
        <taxon>Bacteroidota</taxon>
        <taxon>Sphingobacteriia</taxon>
        <taxon>Sphingobacteriales</taxon>
        <taxon>Sphingobacteriaceae</taxon>
        <taxon>Mucilaginibacter</taxon>
    </lineage>
</organism>
<dbReference type="InterPro" id="IPR036291">
    <property type="entry name" value="NAD(P)-bd_dom_sf"/>
</dbReference>
<dbReference type="InterPro" id="IPR001509">
    <property type="entry name" value="Epimerase_deHydtase"/>
</dbReference>
<feature type="domain" description="DUF1731" evidence="3">
    <location>
        <begin position="259"/>
        <end position="301"/>
    </location>
</feature>
<dbReference type="Pfam" id="PF08338">
    <property type="entry name" value="DUF1731"/>
    <property type="match status" value="1"/>
</dbReference>
<dbReference type="Pfam" id="PF01370">
    <property type="entry name" value="Epimerase"/>
    <property type="match status" value="1"/>
</dbReference>
<evidence type="ECO:0000259" key="2">
    <source>
        <dbReference type="Pfam" id="PF01370"/>
    </source>
</evidence>
<accession>A0ABP8GAF4</accession>